<dbReference type="RefSeq" id="WP_046466844.1">
    <property type="nucleotide sequence ID" value="NZ_JAUOQO010000009.1"/>
</dbReference>
<evidence type="ECO:0008006" key="3">
    <source>
        <dbReference type="Google" id="ProtNLM"/>
    </source>
</evidence>
<protein>
    <recommendedName>
        <fullName evidence="3">Phage protein</fullName>
    </recommendedName>
</protein>
<evidence type="ECO:0000313" key="1">
    <source>
        <dbReference type="EMBL" id="MDO6574556.1"/>
    </source>
</evidence>
<dbReference type="AlphaFoldDB" id="A0AAW7YV22"/>
<reference evidence="1" key="1">
    <citation type="submission" date="2023-07" db="EMBL/GenBank/DDBJ databases">
        <title>Genome content predicts the carbon catabolic preferences of heterotrophic bacteria.</title>
        <authorList>
            <person name="Gralka M."/>
        </authorList>
    </citation>
    <scope>NUCLEOTIDE SEQUENCE</scope>
    <source>
        <strain evidence="1">E2R20</strain>
    </source>
</reference>
<comment type="caution">
    <text evidence="1">The sequence shown here is derived from an EMBL/GenBank/DDBJ whole genome shotgun (WGS) entry which is preliminary data.</text>
</comment>
<keyword evidence="2" id="KW-1185">Reference proteome</keyword>
<accession>A0AAW7YV22</accession>
<evidence type="ECO:0000313" key="2">
    <source>
        <dbReference type="Proteomes" id="UP001170310"/>
    </source>
</evidence>
<sequence length="79" mass="9115">MKFNNWNIIINGLNSRHEIISNNETFVILERNQHAELVLKSDSDIIKVKSIGYSNELSIDTNTKEIILNITDLLDDDEE</sequence>
<dbReference type="Proteomes" id="UP001170310">
    <property type="component" value="Unassembled WGS sequence"/>
</dbReference>
<name>A0AAW7YV22_9STAP</name>
<gene>
    <name evidence="1" type="ORF">Q4528_10430</name>
</gene>
<proteinExistence type="predicted"/>
<dbReference type="EMBL" id="JAUOQO010000009">
    <property type="protein sequence ID" value="MDO6574556.1"/>
    <property type="molecule type" value="Genomic_DNA"/>
</dbReference>
<organism evidence="1 2">
    <name type="scientific">Staphylococcus pasteuri_A</name>
    <dbReference type="NCBI Taxonomy" id="3062664"/>
    <lineage>
        <taxon>Bacteria</taxon>
        <taxon>Bacillati</taxon>
        <taxon>Bacillota</taxon>
        <taxon>Bacilli</taxon>
        <taxon>Bacillales</taxon>
        <taxon>Staphylococcaceae</taxon>
        <taxon>Staphylococcus</taxon>
    </lineage>
</organism>